<dbReference type="EMBL" id="GGMS01016374">
    <property type="protein sequence ID" value="MBY85577.1"/>
    <property type="molecule type" value="Transcribed_RNA"/>
</dbReference>
<evidence type="ECO:0000259" key="1">
    <source>
        <dbReference type="PROSITE" id="PS50878"/>
    </source>
</evidence>
<gene>
    <name evidence="2" type="primary">RTase_91</name>
    <name evidence="2" type="ORF">g.16192</name>
</gene>
<name>A0A2S2R690_9HEMI</name>
<proteinExistence type="predicted"/>
<dbReference type="PANTHER" id="PTHR33332">
    <property type="entry name" value="REVERSE TRANSCRIPTASE DOMAIN-CONTAINING PROTEIN"/>
    <property type="match status" value="1"/>
</dbReference>
<sequence>MVDLSRIKDLFNHFFVNEQHGFCRAKSRSTIALIFYSYLAETVASGGQVDAIYTDLHKAFDKVDHGLLLAKLHKLDLRYPVLSWFSSYLSKRSQLIQIGNSISNIINVTSRVPQGGRLSPLIFLLFINDLNKCFNTYNFLLFADDMKLYMSNRSDEDTISLQHDLDQFSLWCSLNGIFLNTSKCVHISFNRSKFHINSLYKWRPS</sequence>
<dbReference type="InterPro" id="IPR043502">
    <property type="entry name" value="DNA/RNA_pol_sf"/>
</dbReference>
<keyword evidence="2" id="KW-0808">Transferase</keyword>
<keyword evidence="2" id="KW-0548">Nucleotidyltransferase</keyword>
<reference evidence="2" key="1">
    <citation type="submission" date="2018-04" db="EMBL/GenBank/DDBJ databases">
        <title>Transcriptome assembly of Sipha flava.</title>
        <authorList>
            <person name="Scully E.D."/>
            <person name="Geib S.M."/>
            <person name="Palmer N.A."/>
            <person name="Koch K."/>
            <person name="Bradshaw J."/>
            <person name="Heng-Moss T."/>
            <person name="Sarath G."/>
        </authorList>
    </citation>
    <scope>NUCLEOTIDE SEQUENCE</scope>
</reference>
<organism evidence="2">
    <name type="scientific">Sipha flava</name>
    <name type="common">yellow sugarcane aphid</name>
    <dbReference type="NCBI Taxonomy" id="143950"/>
    <lineage>
        <taxon>Eukaryota</taxon>
        <taxon>Metazoa</taxon>
        <taxon>Ecdysozoa</taxon>
        <taxon>Arthropoda</taxon>
        <taxon>Hexapoda</taxon>
        <taxon>Insecta</taxon>
        <taxon>Pterygota</taxon>
        <taxon>Neoptera</taxon>
        <taxon>Paraneoptera</taxon>
        <taxon>Hemiptera</taxon>
        <taxon>Sternorrhyncha</taxon>
        <taxon>Aphidomorpha</taxon>
        <taxon>Aphidoidea</taxon>
        <taxon>Aphididae</taxon>
        <taxon>Sipha</taxon>
    </lineage>
</organism>
<dbReference type="PROSITE" id="PS50878">
    <property type="entry name" value="RT_POL"/>
    <property type="match status" value="1"/>
</dbReference>
<keyword evidence="2" id="KW-0695">RNA-directed DNA polymerase</keyword>
<dbReference type="Pfam" id="PF00078">
    <property type="entry name" value="RVT_1"/>
    <property type="match status" value="1"/>
</dbReference>
<protein>
    <submittedName>
        <fullName evidence="2">Putative RNA-directed DNA polymerase</fullName>
    </submittedName>
</protein>
<dbReference type="GO" id="GO:0003964">
    <property type="term" value="F:RNA-directed DNA polymerase activity"/>
    <property type="evidence" value="ECO:0007669"/>
    <property type="project" value="UniProtKB-KW"/>
</dbReference>
<accession>A0A2S2R690</accession>
<evidence type="ECO:0000313" key="2">
    <source>
        <dbReference type="EMBL" id="MBY85577.1"/>
    </source>
</evidence>
<dbReference type="InterPro" id="IPR000477">
    <property type="entry name" value="RT_dom"/>
</dbReference>
<dbReference type="AlphaFoldDB" id="A0A2S2R690"/>
<dbReference type="SUPFAM" id="SSF56672">
    <property type="entry name" value="DNA/RNA polymerases"/>
    <property type="match status" value="1"/>
</dbReference>
<feature type="domain" description="Reverse transcriptase" evidence="1">
    <location>
        <begin position="1"/>
        <end position="205"/>
    </location>
</feature>
<dbReference type="OrthoDB" id="6629632at2759"/>